<dbReference type="GO" id="GO:0003676">
    <property type="term" value="F:nucleic acid binding"/>
    <property type="evidence" value="ECO:0007669"/>
    <property type="project" value="InterPro"/>
</dbReference>
<dbReference type="InterPro" id="IPR044730">
    <property type="entry name" value="RNase_H-like_dom_plant"/>
</dbReference>
<dbReference type="Proteomes" id="UP000593579">
    <property type="component" value="Unassembled WGS sequence"/>
</dbReference>
<dbReference type="AlphaFoldDB" id="A0A7J9CK20"/>
<feature type="non-terminal residue" evidence="2">
    <location>
        <position position="1"/>
    </location>
</feature>
<dbReference type="CDD" id="cd06222">
    <property type="entry name" value="RNase_H_like"/>
    <property type="match status" value="1"/>
</dbReference>
<comment type="caution">
    <text evidence="2">The sequence shown here is derived from an EMBL/GenBank/DDBJ whole genome shotgun (WGS) entry which is preliminary data.</text>
</comment>
<dbReference type="OrthoDB" id="10593612at2759"/>
<protein>
    <recommendedName>
        <fullName evidence="1">RNase H type-1 domain-containing protein</fullName>
    </recommendedName>
</protein>
<feature type="domain" description="RNase H type-1" evidence="1">
    <location>
        <begin position="114"/>
        <end position="186"/>
    </location>
</feature>
<gene>
    <name evidence="2" type="ORF">Gogos_002844</name>
</gene>
<evidence type="ECO:0000259" key="1">
    <source>
        <dbReference type="Pfam" id="PF13456"/>
    </source>
</evidence>
<evidence type="ECO:0000313" key="2">
    <source>
        <dbReference type="EMBL" id="MBA0748863.1"/>
    </source>
</evidence>
<dbReference type="EMBL" id="JABEZY010000011">
    <property type="protein sequence ID" value="MBA0748863.1"/>
    <property type="molecule type" value="Genomic_DNA"/>
</dbReference>
<dbReference type="Pfam" id="PF13456">
    <property type="entry name" value="RVT_3"/>
    <property type="match status" value="1"/>
</dbReference>
<keyword evidence="3" id="KW-1185">Reference proteome</keyword>
<reference evidence="2 3" key="1">
    <citation type="journal article" date="2019" name="Genome Biol. Evol.">
        <title>Insights into the evolution of the New World diploid cottons (Gossypium, subgenus Houzingenia) based on genome sequencing.</title>
        <authorList>
            <person name="Grover C.E."/>
            <person name="Arick M.A. 2nd"/>
            <person name="Thrash A."/>
            <person name="Conover J.L."/>
            <person name="Sanders W.S."/>
            <person name="Peterson D.G."/>
            <person name="Frelichowski J.E."/>
            <person name="Scheffler J.A."/>
            <person name="Scheffler B.E."/>
            <person name="Wendel J.F."/>
        </authorList>
    </citation>
    <scope>NUCLEOTIDE SEQUENCE [LARGE SCALE GENOMIC DNA]</scope>
    <source>
        <strain evidence="2">5</strain>
        <tissue evidence="2">Leaf</tissue>
    </source>
</reference>
<dbReference type="InterPro" id="IPR002156">
    <property type="entry name" value="RNaseH_domain"/>
</dbReference>
<sequence length="189" mass="22167">MERECILCEMVTEESSWNLDMFLLWVSKDVIRCVMSIPSPHPEADLNKIIWVGYSNGSFFLESAYWKIREGGLHEWLAADLQNKLIMQLERGITWSVEEFVKVSYSWAKQYTVYHKDFEFATIGRVLRDRYGGWILGYNRFLGIFSILDAELWGIWNVLIIALDRGFNRLIILSYNQEVVQGIQNNPTK</sequence>
<evidence type="ECO:0000313" key="3">
    <source>
        <dbReference type="Proteomes" id="UP000593579"/>
    </source>
</evidence>
<organism evidence="2 3">
    <name type="scientific">Gossypium gossypioides</name>
    <name type="common">Mexican cotton</name>
    <name type="synonym">Selera gossypioides</name>
    <dbReference type="NCBI Taxonomy" id="34282"/>
    <lineage>
        <taxon>Eukaryota</taxon>
        <taxon>Viridiplantae</taxon>
        <taxon>Streptophyta</taxon>
        <taxon>Embryophyta</taxon>
        <taxon>Tracheophyta</taxon>
        <taxon>Spermatophyta</taxon>
        <taxon>Magnoliopsida</taxon>
        <taxon>eudicotyledons</taxon>
        <taxon>Gunneridae</taxon>
        <taxon>Pentapetalae</taxon>
        <taxon>rosids</taxon>
        <taxon>malvids</taxon>
        <taxon>Malvales</taxon>
        <taxon>Malvaceae</taxon>
        <taxon>Malvoideae</taxon>
        <taxon>Gossypium</taxon>
    </lineage>
</organism>
<accession>A0A7J9CK20</accession>
<dbReference type="GO" id="GO:0004523">
    <property type="term" value="F:RNA-DNA hybrid ribonuclease activity"/>
    <property type="evidence" value="ECO:0007669"/>
    <property type="project" value="InterPro"/>
</dbReference>
<proteinExistence type="predicted"/>
<name>A0A7J9CK20_GOSGO</name>